<dbReference type="RefSeq" id="WP_179425594.1">
    <property type="nucleotide sequence ID" value="NZ_JACBZP010000001.1"/>
</dbReference>
<gene>
    <name evidence="2" type="ORF">BJY26_000636</name>
</gene>
<keyword evidence="3" id="KW-1185">Reference proteome</keyword>
<evidence type="ECO:0000313" key="3">
    <source>
        <dbReference type="Proteomes" id="UP000539111"/>
    </source>
</evidence>
<dbReference type="InterPro" id="IPR019405">
    <property type="entry name" value="Lactonase_7-beta_prop"/>
</dbReference>
<keyword evidence="2" id="KW-0413">Isomerase</keyword>
<dbReference type="GO" id="GO:0017057">
    <property type="term" value="F:6-phosphogluconolactonase activity"/>
    <property type="evidence" value="ECO:0007669"/>
    <property type="project" value="TreeGrafter"/>
</dbReference>
<organism evidence="2 3">
    <name type="scientific">Spelaeicoccus albus</name>
    <dbReference type="NCBI Taxonomy" id="1280376"/>
    <lineage>
        <taxon>Bacteria</taxon>
        <taxon>Bacillati</taxon>
        <taxon>Actinomycetota</taxon>
        <taxon>Actinomycetes</taxon>
        <taxon>Micrococcales</taxon>
        <taxon>Brevibacteriaceae</taxon>
        <taxon>Spelaeicoccus</taxon>
    </lineage>
</organism>
<evidence type="ECO:0000313" key="2">
    <source>
        <dbReference type="EMBL" id="NYI66330.1"/>
    </source>
</evidence>
<dbReference type="InterPro" id="IPR011048">
    <property type="entry name" value="Haem_d1_sf"/>
</dbReference>
<reference evidence="2 3" key="1">
    <citation type="submission" date="2020-07" db="EMBL/GenBank/DDBJ databases">
        <title>Sequencing the genomes of 1000 actinobacteria strains.</title>
        <authorList>
            <person name="Klenk H.-P."/>
        </authorList>
    </citation>
    <scope>NUCLEOTIDE SEQUENCE [LARGE SCALE GENOMIC DNA]</scope>
    <source>
        <strain evidence="2 3">DSM 26341</strain>
    </source>
</reference>
<evidence type="ECO:0000256" key="1">
    <source>
        <dbReference type="ARBA" id="ARBA00005564"/>
    </source>
</evidence>
<dbReference type="EMBL" id="JACBZP010000001">
    <property type="protein sequence ID" value="NYI66330.1"/>
    <property type="molecule type" value="Genomic_DNA"/>
</dbReference>
<protein>
    <submittedName>
        <fullName evidence="2">6-phosphogluconolactonase (Cycloisomerase 2 family)</fullName>
    </submittedName>
</protein>
<accession>A0A7Z0AA30</accession>
<dbReference type="PANTHER" id="PTHR30344">
    <property type="entry name" value="6-PHOSPHOGLUCONOLACTONASE-RELATED"/>
    <property type="match status" value="1"/>
</dbReference>
<dbReference type="GO" id="GO:0016853">
    <property type="term" value="F:isomerase activity"/>
    <property type="evidence" value="ECO:0007669"/>
    <property type="project" value="UniProtKB-KW"/>
</dbReference>
<dbReference type="InterPro" id="IPR015943">
    <property type="entry name" value="WD40/YVTN_repeat-like_dom_sf"/>
</dbReference>
<comment type="caution">
    <text evidence="2">The sequence shown here is derived from an EMBL/GenBank/DDBJ whole genome shotgun (WGS) entry which is preliminary data.</text>
</comment>
<dbReference type="SUPFAM" id="SSF51004">
    <property type="entry name" value="C-terminal (heme d1) domain of cytochrome cd1-nitrite reductase"/>
    <property type="match status" value="1"/>
</dbReference>
<dbReference type="AlphaFoldDB" id="A0A7Z0AA30"/>
<dbReference type="PANTHER" id="PTHR30344:SF1">
    <property type="entry name" value="6-PHOSPHOGLUCONOLACTONASE"/>
    <property type="match status" value="1"/>
</dbReference>
<sequence length="325" mass="33907">MDFLLASAPETPTGSIWSHRGVGPARQLTEAPRPSFIARPASGGYVYAVAERPHGGITSFREVGGTLTEIGFVATGTADPCFVEVHPSGEWLLAASYSSGQFTVHPIERDGVAGPPSQVLTCPQPADTSASEISHAHTIRTHPTTGLVIGTDLGGDRVSSFAFNATTGALDWLESMELPTGSGPRHLEFVGPDRMVISCELTPGIVLARIAADGALTVIDHRTVESRPGDAASEIDRVGEFAVMGIRGSDRLVSMRIGDDALTEVDSAPSGGAWPRHLAAIGSDIVVAHQHSDSVDAVEFDAASGTFGSARRLVDVPAAQCILPL</sequence>
<proteinExistence type="inferred from homology"/>
<dbReference type="Proteomes" id="UP000539111">
    <property type="component" value="Unassembled WGS sequence"/>
</dbReference>
<comment type="similarity">
    <text evidence="1">Belongs to the cycloisomerase 2 family.</text>
</comment>
<dbReference type="Pfam" id="PF10282">
    <property type="entry name" value="Lactonase"/>
    <property type="match status" value="1"/>
</dbReference>
<dbReference type="InterPro" id="IPR050282">
    <property type="entry name" value="Cycloisomerase_2"/>
</dbReference>
<dbReference type="Gene3D" id="2.130.10.10">
    <property type="entry name" value="YVTN repeat-like/Quinoprotein amine dehydrogenase"/>
    <property type="match status" value="1"/>
</dbReference>
<name>A0A7Z0AA30_9MICO</name>